<comment type="caution">
    <text evidence="1">The sequence shown here is derived from an EMBL/GenBank/DDBJ whole genome shotgun (WGS) entry which is preliminary data.</text>
</comment>
<name>A0A1Q9E8N8_SYMMI</name>
<protein>
    <submittedName>
        <fullName evidence="1">Uncharacterized protein</fullName>
    </submittedName>
</protein>
<reference evidence="1 2" key="1">
    <citation type="submission" date="2016-02" db="EMBL/GenBank/DDBJ databases">
        <title>Genome analysis of coral dinoflagellate symbionts highlights evolutionary adaptations to a symbiotic lifestyle.</title>
        <authorList>
            <person name="Aranda M."/>
            <person name="Li Y."/>
            <person name="Liew Y.J."/>
            <person name="Baumgarten S."/>
            <person name="Simakov O."/>
            <person name="Wilson M."/>
            <person name="Piel J."/>
            <person name="Ashoor H."/>
            <person name="Bougouffa S."/>
            <person name="Bajic V.B."/>
            <person name="Ryu T."/>
            <person name="Ravasi T."/>
            <person name="Bayer T."/>
            <person name="Micklem G."/>
            <person name="Kim H."/>
            <person name="Bhak J."/>
            <person name="Lajeunesse T.C."/>
            <person name="Voolstra C.R."/>
        </authorList>
    </citation>
    <scope>NUCLEOTIDE SEQUENCE [LARGE SCALE GENOMIC DNA]</scope>
    <source>
        <strain evidence="1 2">CCMP2467</strain>
    </source>
</reference>
<gene>
    <name evidence="1" type="ORF">AK812_SmicGene13216</name>
</gene>
<sequence length="68" mass="7816">MEPLMLAIGTVVRATLPDRQLWQSADGNTVLLQPYHSQYLARELVHRLRAAEYGRTIVMLMCFVLNML</sequence>
<proteinExistence type="predicted"/>
<keyword evidence="2" id="KW-1185">Reference proteome</keyword>
<evidence type="ECO:0000313" key="1">
    <source>
        <dbReference type="EMBL" id="OLQ03778.1"/>
    </source>
</evidence>
<dbReference type="EMBL" id="LSRX01000227">
    <property type="protein sequence ID" value="OLQ03778.1"/>
    <property type="molecule type" value="Genomic_DNA"/>
</dbReference>
<dbReference type="Proteomes" id="UP000186817">
    <property type="component" value="Unassembled WGS sequence"/>
</dbReference>
<evidence type="ECO:0000313" key="2">
    <source>
        <dbReference type="Proteomes" id="UP000186817"/>
    </source>
</evidence>
<dbReference type="AlphaFoldDB" id="A0A1Q9E8N8"/>
<accession>A0A1Q9E8N8</accession>
<organism evidence="1 2">
    <name type="scientific">Symbiodinium microadriaticum</name>
    <name type="common">Dinoflagellate</name>
    <name type="synonym">Zooxanthella microadriatica</name>
    <dbReference type="NCBI Taxonomy" id="2951"/>
    <lineage>
        <taxon>Eukaryota</taxon>
        <taxon>Sar</taxon>
        <taxon>Alveolata</taxon>
        <taxon>Dinophyceae</taxon>
        <taxon>Suessiales</taxon>
        <taxon>Symbiodiniaceae</taxon>
        <taxon>Symbiodinium</taxon>
    </lineage>
</organism>